<sequence length="243" mass="26447">MPVWCLTGANRGLGLEFVRQLSQSHDNILLACVRSTSSDLTDLNKVYEPNKANTHVLTCDTGDLSSIKNFATEAKKVLNGKKIDYLLNNAGINSKPEQTSLTIGPEDLDEQIRVNVLGPAKTVEYLMDESLLAPNARIMNMTSGLGSVTRSLQITPRKCATYSISKAGVNSLTAQQSGDLREKLGKECVVICMDPGWVKTRMGGEGAILEPEESIGGMLKCINGLKTEDNGKFYTYTGEEVPW</sequence>
<dbReference type="InterPro" id="IPR052184">
    <property type="entry name" value="SDR_enzymes"/>
</dbReference>
<evidence type="ECO:0008006" key="4">
    <source>
        <dbReference type="Google" id="ProtNLM"/>
    </source>
</evidence>
<dbReference type="Proteomes" id="UP000011761">
    <property type="component" value="Unassembled WGS sequence"/>
</dbReference>
<dbReference type="GeneID" id="19113575"/>
<evidence type="ECO:0000313" key="2">
    <source>
        <dbReference type="EMBL" id="EMC98950.1"/>
    </source>
</evidence>
<dbReference type="KEGG" id="bcom:BAUCODRAFT_386029"/>
<proteinExistence type="inferred from homology"/>
<dbReference type="PANTHER" id="PTHR45458:SF1">
    <property type="entry name" value="SHORT CHAIN DEHYDROGENASE"/>
    <property type="match status" value="1"/>
</dbReference>
<dbReference type="Pfam" id="PF00106">
    <property type="entry name" value="adh_short"/>
    <property type="match status" value="1"/>
</dbReference>
<dbReference type="InterPro" id="IPR002347">
    <property type="entry name" value="SDR_fam"/>
</dbReference>
<gene>
    <name evidence="2" type="ORF">BAUCODRAFT_386029</name>
</gene>
<evidence type="ECO:0000256" key="1">
    <source>
        <dbReference type="RuleBase" id="RU000363"/>
    </source>
</evidence>
<accession>M2NIM9</accession>
<dbReference type="AlphaFoldDB" id="M2NIM9"/>
<dbReference type="PRINTS" id="PR00080">
    <property type="entry name" value="SDRFAMILY"/>
</dbReference>
<dbReference type="RefSeq" id="XP_007674029.1">
    <property type="nucleotide sequence ID" value="XM_007675839.1"/>
</dbReference>
<name>M2NIM9_BAUPA</name>
<dbReference type="OMA" id="GIGLEYC"/>
<dbReference type="OrthoDB" id="5296at2759"/>
<dbReference type="PRINTS" id="PR00081">
    <property type="entry name" value="GDHRDH"/>
</dbReference>
<reference evidence="2 3" key="1">
    <citation type="journal article" date="2012" name="PLoS Pathog.">
        <title>Diverse lifestyles and strategies of plant pathogenesis encoded in the genomes of eighteen Dothideomycetes fungi.</title>
        <authorList>
            <person name="Ohm R.A."/>
            <person name="Feau N."/>
            <person name="Henrissat B."/>
            <person name="Schoch C.L."/>
            <person name="Horwitz B.A."/>
            <person name="Barry K.W."/>
            <person name="Condon B.J."/>
            <person name="Copeland A.C."/>
            <person name="Dhillon B."/>
            <person name="Glaser F."/>
            <person name="Hesse C.N."/>
            <person name="Kosti I."/>
            <person name="LaButti K."/>
            <person name="Lindquist E.A."/>
            <person name="Lucas S."/>
            <person name="Salamov A.A."/>
            <person name="Bradshaw R.E."/>
            <person name="Ciuffetti L."/>
            <person name="Hamelin R.C."/>
            <person name="Kema G.H.J."/>
            <person name="Lawrence C."/>
            <person name="Scott J.A."/>
            <person name="Spatafora J.W."/>
            <person name="Turgeon B.G."/>
            <person name="de Wit P.J.G.M."/>
            <person name="Zhong S."/>
            <person name="Goodwin S.B."/>
            <person name="Grigoriev I.V."/>
        </authorList>
    </citation>
    <scope>NUCLEOTIDE SEQUENCE [LARGE SCALE GENOMIC DNA]</scope>
    <source>
        <strain evidence="2 3">UAMH 10762</strain>
    </source>
</reference>
<dbReference type="InterPro" id="IPR036291">
    <property type="entry name" value="NAD(P)-bd_dom_sf"/>
</dbReference>
<dbReference type="Gene3D" id="3.40.50.720">
    <property type="entry name" value="NAD(P)-binding Rossmann-like Domain"/>
    <property type="match status" value="1"/>
</dbReference>
<dbReference type="GO" id="GO:0016616">
    <property type="term" value="F:oxidoreductase activity, acting on the CH-OH group of donors, NAD or NADP as acceptor"/>
    <property type="evidence" value="ECO:0007669"/>
    <property type="project" value="TreeGrafter"/>
</dbReference>
<organism evidence="2 3">
    <name type="scientific">Baudoinia panamericana (strain UAMH 10762)</name>
    <name type="common">Angels' share fungus</name>
    <name type="synonym">Baudoinia compniacensis (strain UAMH 10762)</name>
    <dbReference type="NCBI Taxonomy" id="717646"/>
    <lineage>
        <taxon>Eukaryota</taxon>
        <taxon>Fungi</taxon>
        <taxon>Dikarya</taxon>
        <taxon>Ascomycota</taxon>
        <taxon>Pezizomycotina</taxon>
        <taxon>Dothideomycetes</taxon>
        <taxon>Dothideomycetidae</taxon>
        <taxon>Mycosphaerellales</taxon>
        <taxon>Teratosphaeriaceae</taxon>
        <taxon>Baudoinia</taxon>
    </lineage>
</organism>
<dbReference type="eggNOG" id="KOG1611">
    <property type="taxonomic scope" value="Eukaryota"/>
</dbReference>
<dbReference type="EMBL" id="KB445552">
    <property type="protein sequence ID" value="EMC98950.1"/>
    <property type="molecule type" value="Genomic_DNA"/>
</dbReference>
<protein>
    <recommendedName>
        <fullName evidence="4">NAD(P)-binding protein</fullName>
    </recommendedName>
</protein>
<dbReference type="PANTHER" id="PTHR45458">
    <property type="entry name" value="SHORT-CHAIN DEHYDROGENASE/REDUCTASE SDR"/>
    <property type="match status" value="1"/>
</dbReference>
<comment type="similarity">
    <text evidence="1">Belongs to the short-chain dehydrogenases/reductases (SDR) family.</text>
</comment>
<keyword evidence="3" id="KW-1185">Reference proteome</keyword>
<dbReference type="SUPFAM" id="SSF51735">
    <property type="entry name" value="NAD(P)-binding Rossmann-fold domains"/>
    <property type="match status" value="1"/>
</dbReference>
<evidence type="ECO:0000313" key="3">
    <source>
        <dbReference type="Proteomes" id="UP000011761"/>
    </source>
</evidence>
<dbReference type="HOGENOM" id="CLU_010194_9_1_1"/>